<dbReference type="SMART" id="SM00387">
    <property type="entry name" value="HATPase_c"/>
    <property type="match status" value="1"/>
</dbReference>
<dbReference type="SUPFAM" id="SSF55874">
    <property type="entry name" value="ATPase domain of HSP90 chaperone/DNA topoisomerase II/histidine kinase"/>
    <property type="match status" value="1"/>
</dbReference>
<dbReference type="EC" id="2.7.13.3" evidence="3"/>
<feature type="transmembrane region" description="Helical" evidence="12">
    <location>
        <begin position="327"/>
        <end position="346"/>
    </location>
</feature>
<dbReference type="InterPro" id="IPR029150">
    <property type="entry name" value="dCache_3"/>
</dbReference>
<dbReference type="Gene3D" id="6.10.340.10">
    <property type="match status" value="1"/>
</dbReference>
<feature type="transmembrane region" description="Helical" evidence="12">
    <location>
        <begin position="57"/>
        <end position="80"/>
    </location>
</feature>
<dbReference type="PROSITE" id="PS50885">
    <property type="entry name" value="HAMP"/>
    <property type="match status" value="1"/>
</dbReference>
<dbReference type="CDD" id="cd06225">
    <property type="entry name" value="HAMP"/>
    <property type="match status" value="1"/>
</dbReference>
<feature type="coiled-coil region" evidence="11">
    <location>
        <begin position="393"/>
        <end position="459"/>
    </location>
</feature>
<dbReference type="Gene3D" id="3.30.450.20">
    <property type="entry name" value="PAS domain"/>
    <property type="match status" value="1"/>
</dbReference>
<evidence type="ECO:0000313" key="15">
    <source>
        <dbReference type="EMBL" id="MFL9459992.1"/>
    </source>
</evidence>
<keyword evidence="4" id="KW-1003">Cell membrane</keyword>
<dbReference type="CDD" id="cd00082">
    <property type="entry name" value="HisKA"/>
    <property type="match status" value="1"/>
</dbReference>
<dbReference type="Pfam" id="PF00672">
    <property type="entry name" value="HAMP"/>
    <property type="match status" value="1"/>
</dbReference>
<dbReference type="PANTHER" id="PTHR43065">
    <property type="entry name" value="SENSOR HISTIDINE KINASE"/>
    <property type="match status" value="1"/>
</dbReference>
<keyword evidence="15" id="KW-0547">Nucleotide-binding</keyword>
<dbReference type="InterPro" id="IPR036890">
    <property type="entry name" value="HATPase_C_sf"/>
</dbReference>
<keyword evidence="5" id="KW-0597">Phosphoprotein</keyword>
<keyword evidence="10" id="KW-0902">Two-component regulatory system</keyword>
<dbReference type="EMBL" id="JBFQGM010000002">
    <property type="protein sequence ID" value="MFL9459992.1"/>
    <property type="molecule type" value="Genomic_DNA"/>
</dbReference>
<dbReference type="SUPFAM" id="SSF47384">
    <property type="entry name" value="Homodimeric domain of signal transducing histidine kinase"/>
    <property type="match status" value="1"/>
</dbReference>
<dbReference type="PANTHER" id="PTHR43065:SF50">
    <property type="entry name" value="HISTIDINE KINASE"/>
    <property type="match status" value="1"/>
</dbReference>
<name>A0ABW8WG82_9CYAN</name>
<accession>A0ABW8WG82</accession>
<dbReference type="InterPro" id="IPR004358">
    <property type="entry name" value="Sig_transdc_His_kin-like_C"/>
</dbReference>
<dbReference type="Pfam" id="PF02518">
    <property type="entry name" value="HATPase_c"/>
    <property type="match status" value="1"/>
</dbReference>
<keyword evidence="9 12" id="KW-1133">Transmembrane helix</keyword>
<dbReference type="SUPFAM" id="SSF103190">
    <property type="entry name" value="Sensory domain-like"/>
    <property type="match status" value="1"/>
</dbReference>
<evidence type="ECO:0000256" key="1">
    <source>
        <dbReference type="ARBA" id="ARBA00000085"/>
    </source>
</evidence>
<evidence type="ECO:0000259" key="13">
    <source>
        <dbReference type="PROSITE" id="PS50109"/>
    </source>
</evidence>
<keyword evidence="8" id="KW-0418">Kinase</keyword>
<comment type="subcellular location">
    <subcellularLocation>
        <location evidence="2">Cell membrane</location>
        <topology evidence="2">Multi-pass membrane protein</topology>
    </subcellularLocation>
</comment>
<keyword evidence="16" id="KW-1185">Reference proteome</keyword>
<dbReference type="SUPFAM" id="SSF158472">
    <property type="entry name" value="HAMP domain-like"/>
    <property type="match status" value="1"/>
</dbReference>
<feature type="domain" description="HAMP" evidence="14">
    <location>
        <begin position="352"/>
        <end position="405"/>
    </location>
</feature>
<keyword evidence="6" id="KW-0808">Transferase</keyword>
<evidence type="ECO:0000256" key="4">
    <source>
        <dbReference type="ARBA" id="ARBA00022475"/>
    </source>
</evidence>
<dbReference type="SMART" id="SM00304">
    <property type="entry name" value="HAMP"/>
    <property type="match status" value="1"/>
</dbReference>
<dbReference type="InterPro" id="IPR003660">
    <property type="entry name" value="HAMP_dom"/>
</dbReference>
<evidence type="ECO:0000256" key="12">
    <source>
        <dbReference type="SAM" id="Phobius"/>
    </source>
</evidence>
<comment type="catalytic activity">
    <reaction evidence="1">
        <text>ATP + protein L-histidine = ADP + protein N-phospho-L-histidine.</text>
        <dbReference type="EC" id="2.7.13.3"/>
    </reaction>
</comment>
<dbReference type="PROSITE" id="PS50109">
    <property type="entry name" value="HIS_KIN"/>
    <property type="match status" value="1"/>
</dbReference>
<sequence length="731" mass="82030">MPSTKEYVTSVADLSLKKMSIHNFSKETISQQVKSGIAIRGVKLQASYSKLALSQRIVMPFLLVFFSIMVLAVINFAYWFSSSLEQQITSHLETTTLAVLQAIHKEKQFLHSWTRLIAEREDVRTAIKQSDTQALLKILVSQKTTLKLDLLKVVNQNGVTLLNLKQPALDESFLEDRKSISLALSGLYPSDVVHVSQQQGQIKSVLVGLSPIRDGEEIIGAIELGTVIKPELFQHTDPIKGEHVVAFNVRQSSLSGKANLLCVYASTIPAVCKTQWQPPGVTDAPQRFIIAGEDYLAKSVAIADLSNASLTVTVLKSLSPLNKTLQFLWLRLWSFFILGALITIFVGKSIARRIADPLVVVTQVAQKVTKESNFELQAPVTSQDEVGILAVSLNSLIRKVAEYTQQLEQARLTLEKRVQERTQQLLQKNQELNLAYDQLTEALNELQQTQAQLIQKEKMSSLGNMVAGVAHEINNPINFIYGNIAYTKDYTEELLRLLLLYQQEYPQPTPAIQNLLEEIDFNFITEDLTKLMSSMKIGAQRIRDIILSLRNFSRLDESEMKFVDIHEGIESTLLLVNHQFRDEIKVIKKYGDLPSIECYPAQLNQVFINILNNAIDALKELFVINDSLLVEKGQRRNRQIEICTENVTINDVVEGICIKIKDNGSGIEPKLQNKIFDPFFTTKEVGKGSGLGLWISYQIIQKHKGKIEVDSALGKGTTFIITLPLVQTRNS</sequence>
<protein>
    <recommendedName>
        <fullName evidence="3">histidine kinase</fullName>
        <ecNumber evidence="3">2.7.13.3</ecNumber>
    </recommendedName>
</protein>
<dbReference type="Pfam" id="PF14827">
    <property type="entry name" value="dCache_3"/>
    <property type="match status" value="1"/>
</dbReference>
<reference evidence="15 16" key="1">
    <citation type="submission" date="2024-07" db="EMBL/GenBank/DDBJ databases">
        <authorList>
            <person name="Tripathy S."/>
        </authorList>
    </citation>
    <scope>NUCLEOTIDE SEQUENCE [LARGE SCALE GENOMIC DNA]</scope>
    <source>
        <strain evidence="15 16">VB-61278_2</strain>
    </source>
</reference>
<evidence type="ECO:0000313" key="16">
    <source>
        <dbReference type="Proteomes" id="UP001628874"/>
    </source>
</evidence>
<keyword evidence="11" id="KW-0175">Coiled coil</keyword>
<dbReference type="Gene3D" id="3.30.565.10">
    <property type="entry name" value="Histidine kinase-like ATPase, C-terminal domain"/>
    <property type="match status" value="1"/>
</dbReference>
<evidence type="ECO:0000256" key="10">
    <source>
        <dbReference type="ARBA" id="ARBA00023012"/>
    </source>
</evidence>
<keyword evidence="15" id="KW-0067">ATP-binding</keyword>
<gene>
    <name evidence="15" type="ORF">AB0759_05025</name>
</gene>
<organism evidence="15 16">
    <name type="scientific">Scytonema tolypothrichoides VB-61278_2</name>
    <dbReference type="NCBI Taxonomy" id="3232314"/>
    <lineage>
        <taxon>Bacteria</taxon>
        <taxon>Bacillati</taxon>
        <taxon>Cyanobacteriota</taxon>
        <taxon>Cyanophyceae</taxon>
        <taxon>Nostocales</taxon>
        <taxon>Scytonemataceae</taxon>
        <taxon>Scytonema</taxon>
    </lineage>
</organism>
<evidence type="ECO:0000256" key="11">
    <source>
        <dbReference type="SAM" id="Coils"/>
    </source>
</evidence>
<proteinExistence type="predicted"/>
<dbReference type="PRINTS" id="PR00344">
    <property type="entry name" value="BCTRLSENSOR"/>
</dbReference>
<dbReference type="GO" id="GO:0005524">
    <property type="term" value="F:ATP binding"/>
    <property type="evidence" value="ECO:0007669"/>
    <property type="project" value="UniProtKB-KW"/>
</dbReference>
<evidence type="ECO:0000256" key="5">
    <source>
        <dbReference type="ARBA" id="ARBA00022553"/>
    </source>
</evidence>
<evidence type="ECO:0000256" key="9">
    <source>
        <dbReference type="ARBA" id="ARBA00022989"/>
    </source>
</evidence>
<keyword evidence="7 12" id="KW-0812">Transmembrane</keyword>
<dbReference type="InterPro" id="IPR029151">
    <property type="entry name" value="Sensor-like_sf"/>
</dbReference>
<keyword evidence="12" id="KW-0472">Membrane</keyword>
<feature type="domain" description="Histidine kinase" evidence="13">
    <location>
        <begin position="468"/>
        <end position="727"/>
    </location>
</feature>
<dbReference type="InterPro" id="IPR005467">
    <property type="entry name" value="His_kinase_dom"/>
</dbReference>
<dbReference type="InterPro" id="IPR036097">
    <property type="entry name" value="HisK_dim/P_sf"/>
</dbReference>
<evidence type="ECO:0000256" key="7">
    <source>
        <dbReference type="ARBA" id="ARBA00022692"/>
    </source>
</evidence>
<evidence type="ECO:0000256" key="8">
    <source>
        <dbReference type="ARBA" id="ARBA00022777"/>
    </source>
</evidence>
<dbReference type="Gene3D" id="1.10.287.130">
    <property type="match status" value="1"/>
</dbReference>
<comment type="caution">
    <text evidence="15">The sequence shown here is derived from an EMBL/GenBank/DDBJ whole genome shotgun (WGS) entry which is preliminary data.</text>
</comment>
<dbReference type="InterPro" id="IPR003661">
    <property type="entry name" value="HisK_dim/P_dom"/>
</dbReference>
<dbReference type="InterPro" id="IPR003594">
    <property type="entry name" value="HATPase_dom"/>
</dbReference>
<dbReference type="Proteomes" id="UP001628874">
    <property type="component" value="Unassembled WGS sequence"/>
</dbReference>
<evidence type="ECO:0000259" key="14">
    <source>
        <dbReference type="PROSITE" id="PS50885"/>
    </source>
</evidence>
<evidence type="ECO:0000256" key="3">
    <source>
        <dbReference type="ARBA" id="ARBA00012438"/>
    </source>
</evidence>
<evidence type="ECO:0000256" key="2">
    <source>
        <dbReference type="ARBA" id="ARBA00004651"/>
    </source>
</evidence>
<evidence type="ECO:0000256" key="6">
    <source>
        <dbReference type="ARBA" id="ARBA00022679"/>
    </source>
</evidence>